<evidence type="ECO:0008006" key="8">
    <source>
        <dbReference type="Google" id="ProtNLM"/>
    </source>
</evidence>
<comment type="subcellular location">
    <subcellularLocation>
        <location evidence="1">Nucleus</location>
    </subcellularLocation>
</comment>
<gene>
    <name evidence="6" type="ORF">KVV02_008361</name>
</gene>
<evidence type="ECO:0000259" key="5">
    <source>
        <dbReference type="Pfam" id="PF22972"/>
    </source>
</evidence>
<dbReference type="GO" id="GO:0005654">
    <property type="term" value="C:nucleoplasm"/>
    <property type="evidence" value="ECO:0007669"/>
    <property type="project" value="TreeGrafter"/>
</dbReference>
<feature type="compositionally biased region" description="Basic and acidic residues" evidence="3">
    <location>
        <begin position="695"/>
        <end position="725"/>
    </location>
</feature>
<dbReference type="EMBL" id="JAIFTL010000232">
    <property type="protein sequence ID" value="KAG9321080.1"/>
    <property type="molecule type" value="Genomic_DNA"/>
</dbReference>
<feature type="domain" description="PP4R3 EVH1-like" evidence="5">
    <location>
        <begin position="7"/>
        <end position="106"/>
    </location>
</feature>
<dbReference type="InterPro" id="IPR051137">
    <property type="entry name" value="PP4R3-like"/>
</dbReference>
<feature type="compositionally biased region" description="Polar residues" evidence="3">
    <location>
        <begin position="784"/>
        <end position="796"/>
    </location>
</feature>
<dbReference type="InterPro" id="IPR055236">
    <property type="entry name" value="EVH1_PP4R3"/>
</dbReference>
<dbReference type="PANTHER" id="PTHR23318:SF0">
    <property type="entry name" value="SERINE_THREONINE-PROTEIN PHOSPHATASE 4 REGULATORY SUBUNIT 3"/>
    <property type="match status" value="1"/>
</dbReference>
<dbReference type="PANTHER" id="PTHR23318">
    <property type="entry name" value="ATP SYNTHASE GAMMA-RELATED"/>
    <property type="match status" value="1"/>
</dbReference>
<dbReference type="GO" id="GO:0030289">
    <property type="term" value="C:protein phosphatase 4 complex"/>
    <property type="evidence" value="ECO:0007669"/>
    <property type="project" value="TreeGrafter"/>
</dbReference>
<dbReference type="SUPFAM" id="SSF48371">
    <property type="entry name" value="ARM repeat"/>
    <property type="match status" value="1"/>
</dbReference>
<feature type="region of interest" description="Disordered" evidence="3">
    <location>
        <begin position="648"/>
        <end position="927"/>
    </location>
</feature>
<dbReference type="Proteomes" id="UP000717515">
    <property type="component" value="Unassembled WGS sequence"/>
</dbReference>
<dbReference type="InterPro" id="IPR011993">
    <property type="entry name" value="PH-like_dom_sf"/>
</dbReference>
<feature type="compositionally biased region" description="Polar residues" evidence="3">
    <location>
        <begin position="976"/>
        <end position="985"/>
    </location>
</feature>
<dbReference type="InterPro" id="IPR006887">
    <property type="entry name" value="P4R3-like_central_dom"/>
</dbReference>
<feature type="compositionally biased region" description="Low complexity" evidence="3">
    <location>
        <begin position="860"/>
        <end position="876"/>
    </location>
</feature>
<feature type="region of interest" description="Disordered" evidence="3">
    <location>
        <begin position="943"/>
        <end position="999"/>
    </location>
</feature>
<reference evidence="6" key="1">
    <citation type="submission" date="2021-07" db="EMBL/GenBank/DDBJ databases">
        <title>Draft genome of Mortierella alpina, strain LL118, isolated from an aspen leaf litter sample.</title>
        <authorList>
            <person name="Yang S."/>
            <person name="Vinatzer B.A."/>
        </authorList>
    </citation>
    <scope>NUCLEOTIDE SEQUENCE</scope>
    <source>
        <strain evidence="6">LL118</strain>
    </source>
</reference>
<accession>A0A9P8A0B4</accession>
<feature type="compositionally biased region" description="Acidic residues" evidence="3">
    <location>
        <begin position="676"/>
        <end position="694"/>
    </location>
</feature>
<keyword evidence="2" id="KW-0539">Nucleus</keyword>
<sequence length="1010" mass="111849">MEPVVKMRVKVYRLSTGNQWIDQGTGHCSCEFNADKSEGTLIVHSEDEEEKILLSSRIRVGEDLYQRQQETLIVWSEDDGVDLALSFQEAEGCGEIWENISEVQQHYAEDLFSDPSDANGAGSGEYITLPDPDISNLADIESLIKEAQNGINEKEKLGAFIIIDNYIDKLFPVFETCEDLDSRSDLHLLHGIMLGIILLNDIAIIQYILKDEVIVGCLGMLEYSPEFGEHKESYRDFLTKRSNFKQIVPINDAETEQKIHQAYRLHFLRDTVLSRVMDENLSSILGSLIFFHNIDIVNHIHGDRIFLKSLLGILESESEPLERKRDVILFVQQFCSIAKTTQLPTRVGLYRTLSQNGLFNVFEIALADSEAKIKLAGTEIFLSAMEHDPNLIRSHIVKQDEDKVPNQLMDIILDQFLTEEDMGIKLQFSEVIRALLDTNTNQNDNGMPTTLDAIPNMDPDADKFLELFYKTSGPYPFGKFVSPLLELSEGVTSFDRPLATVCENICQVLSFMVRHHTFRSKYHVLSSGIVPKICLLFRNRDQHLRLSALRFFRTCIGLNDDFYHRYLLKCNVIHHVVDLLLSTGNKNNLLNSACIEFFEFIRNENIKTLITHIVPTFGEKLKCIEYVHTFKALIRRYEQMQDTSVADSEAAEAAASETSSAKRGATEQKAWSSSTVDDDEEAYFNNSDEEDEVPDEGKQEDDPPTSDLRRRVKENSNEELERGESTRSLAVDMSMDRDPRPIVLASQTSPPPPPSLLRRKLVDYGGDEDDEDDGDAFGRLSKGTGVSATSPGSSVSRPPEKKAKLEQDNDLSGNESNADEKDQLMKDASDASQRPTAPPATSDGSSPPIKFKLNSLRNGRSPSALSSPSTKSRSTSPLPPTKALPPVVTRTGIAFVKAGSTDSENDSDLPEGLSRPGTSSSEAEAVSEAAIHLRSDLARDFKRSEDEDVAADDKQNGGAAVGSVVAGGGFKASLTAGVSGSSSDALSEDGPAEHDADATEVAVAVAEQTE</sequence>
<feature type="compositionally biased region" description="Basic and acidic residues" evidence="3">
    <location>
        <begin position="943"/>
        <end position="955"/>
    </location>
</feature>
<dbReference type="GO" id="GO:0006974">
    <property type="term" value="P:DNA damage response"/>
    <property type="evidence" value="ECO:0007669"/>
    <property type="project" value="TreeGrafter"/>
</dbReference>
<dbReference type="Pfam" id="PF04802">
    <property type="entry name" value="PP4R3"/>
    <property type="match status" value="1"/>
</dbReference>
<organism evidence="6 7">
    <name type="scientific">Mortierella alpina</name>
    <name type="common">Oleaginous fungus</name>
    <name type="synonym">Mortierella renispora</name>
    <dbReference type="NCBI Taxonomy" id="64518"/>
    <lineage>
        <taxon>Eukaryota</taxon>
        <taxon>Fungi</taxon>
        <taxon>Fungi incertae sedis</taxon>
        <taxon>Mucoromycota</taxon>
        <taxon>Mortierellomycotina</taxon>
        <taxon>Mortierellomycetes</taxon>
        <taxon>Mortierellales</taxon>
        <taxon>Mortierellaceae</taxon>
        <taxon>Mortierella</taxon>
    </lineage>
</organism>
<evidence type="ECO:0000313" key="6">
    <source>
        <dbReference type="EMBL" id="KAG9321080.1"/>
    </source>
</evidence>
<proteinExistence type="predicted"/>
<dbReference type="Pfam" id="PF22972">
    <property type="entry name" value="EVH1_PP4R3"/>
    <property type="match status" value="1"/>
</dbReference>
<dbReference type="InterPro" id="IPR011989">
    <property type="entry name" value="ARM-like"/>
</dbReference>
<evidence type="ECO:0000256" key="1">
    <source>
        <dbReference type="ARBA" id="ARBA00004123"/>
    </source>
</evidence>
<name>A0A9P8A0B4_MORAP</name>
<protein>
    <recommendedName>
        <fullName evidence="8">Serine/threonine-protein phosphatase 4 regulatory subunit 3-like central domain-containing protein</fullName>
    </recommendedName>
</protein>
<dbReference type="SUPFAM" id="SSF50729">
    <property type="entry name" value="PH domain-like"/>
    <property type="match status" value="1"/>
</dbReference>
<dbReference type="InterPro" id="IPR016024">
    <property type="entry name" value="ARM-type_fold"/>
</dbReference>
<evidence type="ECO:0000259" key="4">
    <source>
        <dbReference type="Pfam" id="PF04802"/>
    </source>
</evidence>
<feature type="compositionally biased region" description="Acidic residues" evidence="3">
    <location>
        <begin position="765"/>
        <end position="775"/>
    </location>
</feature>
<evidence type="ECO:0000256" key="2">
    <source>
        <dbReference type="ARBA" id="ARBA00023242"/>
    </source>
</evidence>
<dbReference type="Gene3D" id="2.30.29.30">
    <property type="entry name" value="Pleckstrin-homology domain (PH domain)/Phosphotyrosine-binding domain (PTB)"/>
    <property type="match status" value="1"/>
</dbReference>
<dbReference type="GO" id="GO:0072542">
    <property type="term" value="F:protein phosphatase activator activity"/>
    <property type="evidence" value="ECO:0007669"/>
    <property type="project" value="TreeGrafter"/>
</dbReference>
<feature type="compositionally biased region" description="Basic and acidic residues" evidence="3">
    <location>
        <begin position="798"/>
        <end position="807"/>
    </location>
</feature>
<feature type="compositionally biased region" description="Basic and acidic residues" evidence="3">
    <location>
        <begin position="818"/>
        <end position="829"/>
    </location>
</feature>
<feature type="compositionally biased region" description="Low complexity" evidence="3">
    <location>
        <begin position="648"/>
        <end position="661"/>
    </location>
</feature>
<dbReference type="AlphaFoldDB" id="A0A9P8A0B4"/>
<dbReference type="Gene3D" id="1.25.10.10">
    <property type="entry name" value="Leucine-rich Repeat Variant"/>
    <property type="match status" value="1"/>
</dbReference>
<evidence type="ECO:0000313" key="7">
    <source>
        <dbReference type="Proteomes" id="UP000717515"/>
    </source>
</evidence>
<evidence type="ECO:0000256" key="3">
    <source>
        <dbReference type="SAM" id="MobiDB-lite"/>
    </source>
</evidence>
<feature type="domain" description="Serine/threonine-protein phosphatase 4 regulatory subunit 3-like central" evidence="4">
    <location>
        <begin position="140"/>
        <end position="639"/>
    </location>
</feature>
<comment type="caution">
    <text evidence="6">The sequence shown here is derived from an EMBL/GenBank/DDBJ whole genome shotgun (WGS) entry which is preliminary data.</text>
</comment>